<organism evidence="1 2">
    <name type="scientific">Bradyrhizobium manausense</name>
    <dbReference type="NCBI Taxonomy" id="989370"/>
    <lineage>
        <taxon>Bacteria</taxon>
        <taxon>Pseudomonadati</taxon>
        <taxon>Pseudomonadota</taxon>
        <taxon>Alphaproteobacteria</taxon>
        <taxon>Hyphomicrobiales</taxon>
        <taxon>Nitrobacteraceae</taxon>
        <taxon>Bradyrhizobium</taxon>
    </lineage>
</organism>
<accession>A0A0R3DXL2</accession>
<keyword evidence="2" id="KW-1185">Reference proteome</keyword>
<sequence length="77" mass="8656">MVRNDKYDWSPPALNYKGPPRIASLTFQIVPNAQSRFSQLMTGQPEGMNQTPGVYWNSLKSNSKFEQLPVPVSGLML</sequence>
<comment type="caution">
    <text evidence="1">The sequence shown here is derived from an EMBL/GenBank/DDBJ whole genome shotgun (WGS) entry which is preliminary data.</text>
</comment>
<dbReference type="AlphaFoldDB" id="A0A0R3DXL2"/>
<gene>
    <name evidence="1" type="ORF">AOQ71_17270</name>
</gene>
<reference evidence="1 2" key="1">
    <citation type="submission" date="2015-09" db="EMBL/GenBank/DDBJ databases">
        <title>Draft Genome Sequence of Bradyrhizobium manausense Strain BR 3351T, a Novel Symbiotic Nitrogen-Fixing Alphaproteobacterium Isolated from Brazilian Amazon Rain Forest.</title>
        <authorList>
            <person name="De Araujo J.L."/>
            <person name="Zilli J.E."/>
        </authorList>
    </citation>
    <scope>NUCLEOTIDE SEQUENCE [LARGE SCALE GENOMIC DNA]</scope>
    <source>
        <strain evidence="1 2">BR3351</strain>
    </source>
</reference>
<protein>
    <submittedName>
        <fullName evidence="1">Uncharacterized protein</fullName>
    </submittedName>
</protein>
<evidence type="ECO:0000313" key="1">
    <source>
        <dbReference type="EMBL" id="KRQ11970.1"/>
    </source>
</evidence>
<dbReference type="Gene3D" id="3.40.190.10">
    <property type="entry name" value="Periplasmic binding protein-like II"/>
    <property type="match status" value="1"/>
</dbReference>
<name>A0A0R3DXL2_9BRAD</name>
<dbReference type="STRING" id="989370.AOQ71_17270"/>
<dbReference type="Proteomes" id="UP000051936">
    <property type="component" value="Unassembled WGS sequence"/>
</dbReference>
<proteinExistence type="predicted"/>
<evidence type="ECO:0000313" key="2">
    <source>
        <dbReference type="Proteomes" id="UP000051936"/>
    </source>
</evidence>
<dbReference type="SUPFAM" id="SSF53850">
    <property type="entry name" value="Periplasmic binding protein-like II"/>
    <property type="match status" value="1"/>
</dbReference>
<dbReference type="EMBL" id="LJYG01000071">
    <property type="protein sequence ID" value="KRQ11970.1"/>
    <property type="molecule type" value="Genomic_DNA"/>
</dbReference>